<dbReference type="RefSeq" id="WP_155983364.1">
    <property type="nucleotide sequence ID" value="NZ_FNSL01000002.1"/>
</dbReference>
<dbReference type="Proteomes" id="UP000199064">
    <property type="component" value="Unassembled WGS sequence"/>
</dbReference>
<feature type="transmembrane region" description="Helical" evidence="1">
    <location>
        <begin position="26"/>
        <end position="47"/>
    </location>
</feature>
<dbReference type="EMBL" id="FNSL01000002">
    <property type="protein sequence ID" value="SEC15299.1"/>
    <property type="molecule type" value="Genomic_DNA"/>
</dbReference>
<dbReference type="AlphaFoldDB" id="A0A1H4Q6R7"/>
<accession>A0A1H4Q6R7</accession>
<evidence type="ECO:0000313" key="3">
    <source>
        <dbReference type="Proteomes" id="UP000199064"/>
    </source>
</evidence>
<reference evidence="3" key="1">
    <citation type="submission" date="2016-10" db="EMBL/GenBank/DDBJ databases">
        <authorList>
            <person name="Varghese N."/>
            <person name="Submissions S."/>
        </authorList>
    </citation>
    <scope>NUCLEOTIDE SEQUENCE [LARGE SCALE GENOMIC DNA]</scope>
    <source>
        <strain evidence="3">ES.061</strain>
    </source>
</reference>
<sequence>MHNIILMGIIVLVSAAAVIQGDTYILGINTHLVTLFFTSMLLARAIMLRCRDDD</sequence>
<gene>
    <name evidence="2" type="ORF">SAMN05216452_3957</name>
</gene>
<name>A0A1H4Q6R7_9HYPH</name>
<keyword evidence="1" id="KW-0812">Transmembrane</keyword>
<keyword evidence="3" id="KW-1185">Reference proteome</keyword>
<keyword evidence="1" id="KW-1133">Transmembrane helix</keyword>
<proteinExistence type="predicted"/>
<protein>
    <submittedName>
        <fullName evidence="2">Uncharacterized protein</fullName>
    </submittedName>
</protein>
<evidence type="ECO:0000256" key="1">
    <source>
        <dbReference type="SAM" id="Phobius"/>
    </source>
</evidence>
<keyword evidence="1" id="KW-0472">Membrane</keyword>
<organism evidence="2 3">
    <name type="scientific">Nitratireductor aquibiodomus</name>
    <dbReference type="NCBI Taxonomy" id="204799"/>
    <lineage>
        <taxon>Bacteria</taxon>
        <taxon>Pseudomonadati</taxon>
        <taxon>Pseudomonadota</taxon>
        <taxon>Alphaproteobacteria</taxon>
        <taxon>Hyphomicrobiales</taxon>
        <taxon>Phyllobacteriaceae</taxon>
        <taxon>Nitratireductor</taxon>
    </lineage>
</organism>
<evidence type="ECO:0000313" key="2">
    <source>
        <dbReference type="EMBL" id="SEC15299.1"/>
    </source>
</evidence>